<dbReference type="AlphaFoldDB" id="A0A9X2SX35"/>
<accession>A0A9X2SX35</accession>
<comment type="caution">
    <text evidence="1">The sequence shown here is derived from an EMBL/GenBank/DDBJ whole genome shotgun (WGS) entry which is preliminary data.</text>
</comment>
<organism evidence="1 2">
    <name type="scientific">Bacteroides muris</name>
    <name type="common">ex Fokt et al. 2023</name>
    <dbReference type="NCBI Taxonomy" id="2937417"/>
    <lineage>
        <taxon>Bacteria</taxon>
        <taxon>Pseudomonadati</taxon>
        <taxon>Bacteroidota</taxon>
        <taxon>Bacteroidia</taxon>
        <taxon>Bacteroidales</taxon>
        <taxon>Bacteroidaceae</taxon>
        <taxon>Bacteroides</taxon>
    </lineage>
</organism>
<dbReference type="RefSeq" id="WP_257941356.1">
    <property type="nucleotide sequence ID" value="NZ_JAMZEE010000064.1"/>
</dbReference>
<proteinExistence type="predicted"/>
<reference evidence="1" key="1">
    <citation type="journal article" date="2022" name="Arch. Microbiol.">
        <title>Bacteroides muris sp. nov. isolated from the cecum of wild-derived house mice.</title>
        <authorList>
            <person name="Fokt H."/>
            <person name="Unni R."/>
            <person name="Repnik U."/>
            <person name="Schmitz R.A."/>
            <person name="Bramkamp M."/>
            <person name="Baines J.F."/>
            <person name="Unterweger D."/>
        </authorList>
    </citation>
    <scope>NUCLEOTIDE SEQUENCE</scope>
    <source>
        <strain evidence="1">KH569_7</strain>
    </source>
</reference>
<gene>
    <name evidence="1" type="ORF">M1B78_17275</name>
</gene>
<reference evidence="1" key="2">
    <citation type="submission" date="2022-04" db="EMBL/GenBank/DDBJ databases">
        <authorList>
            <person name="Fokt H."/>
            <person name="Baines J."/>
        </authorList>
    </citation>
    <scope>NUCLEOTIDE SEQUENCE</scope>
    <source>
        <strain evidence="1">KH569_7</strain>
    </source>
</reference>
<evidence type="ECO:0000313" key="1">
    <source>
        <dbReference type="EMBL" id="MCR6509851.1"/>
    </source>
</evidence>
<dbReference type="EMBL" id="JAMZEE010000064">
    <property type="protein sequence ID" value="MCR6509851.1"/>
    <property type="molecule type" value="Genomic_DNA"/>
</dbReference>
<evidence type="ECO:0000313" key="2">
    <source>
        <dbReference type="Proteomes" id="UP001143810"/>
    </source>
</evidence>
<sequence length="335" mass="38279">MKIKLVFCLLAVVFCSGCGSKDPKAKWQKKRANIINVKDDIKEIDTDDVLIGSLAKPYICGKYLAIADYKSSDKKVRLYDLHTLKYVLSFGDIGQGPTEISVLGTVAWNEGDYDLYVTDHGQRRILRYNLDSLLTDSLYSPTIKLRFGDGNATFPNDYYYINDTLSFGSFIIPMASSSYKWTGGKWNMKTGAIKLIDYVHPADDKKRVSFTFSFQYNTLVECNQRYDLMSLYNLNGELLCNVYGPSWDKKGDRKAHFKNATVYKDKIIVSYIGEDWRNNNGARMLHVFDIGGDYLKTLDVGYKINYLCCDEKNGRLIMNLDAEIQFGYLDLDKII</sequence>
<name>A0A9X2SX35_9BACE</name>
<protein>
    <submittedName>
        <fullName evidence="1">6-bladed beta-propeller</fullName>
    </submittedName>
</protein>
<dbReference type="SUPFAM" id="SSF75011">
    <property type="entry name" value="3-carboxy-cis,cis-mucoante lactonizing enzyme"/>
    <property type="match status" value="1"/>
</dbReference>
<dbReference type="Proteomes" id="UP001143810">
    <property type="component" value="Unassembled WGS sequence"/>
</dbReference>